<dbReference type="PANTHER" id="PTHR45138:SF9">
    <property type="entry name" value="DIGUANYLATE CYCLASE DGCM-RELATED"/>
    <property type="match status" value="1"/>
</dbReference>
<dbReference type="Pfam" id="PF00990">
    <property type="entry name" value="GGDEF"/>
    <property type="match status" value="1"/>
</dbReference>
<organism evidence="4 5">
    <name type="scientific">Tepidimonas taiwanensis</name>
    <dbReference type="NCBI Taxonomy" id="307486"/>
    <lineage>
        <taxon>Bacteria</taxon>
        <taxon>Pseudomonadati</taxon>
        <taxon>Pseudomonadota</taxon>
        <taxon>Betaproteobacteria</taxon>
        <taxon>Burkholderiales</taxon>
        <taxon>Tepidimonas</taxon>
    </lineage>
</organism>
<keyword evidence="4" id="KW-0808">Transferase</keyword>
<dbReference type="InterPro" id="IPR029787">
    <property type="entry name" value="Nucleotide_cyclase"/>
</dbReference>
<dbReference type="PANTHER" id="PTHR45138">
    <property type="entry name" value="REGULATORY COMPONENTS OF SENSORY TRANSDUCTION SYSTEM"/>
    <property type="match status" value="1"/>
</dbReference>
<dbReference type="InterPro" id="IPR050469">
    <property type="entry name" value="Diguanylate_Cyclase"/>
</dbReference>
<dbReference type="SUPFAM" id="SSF55073">
    <property type="entry name" value="Nucleotide cyclase"/>
    <property type="match status" value="1"/>
</dbReference>
<reference evidence="4 5" key="1">
    <citation type="submission" date="2019-07" db="EMBL/GenBank/DDBJ databases">
        <title>Tepidimonas taiwanensis I1-1 draft genome.</title>
        <authorList>
            <person name="Da Costa M.S."/>
            <person name="Froufe H.J.C."/>
            <person name="Egas C."/>
            <person name="Albuquerque L."/>
        </authorList>
    </citation>
    <scope>NUCLEOTIDE SEQUENCE [LARGE SCALE GENOMIC DNA]</scope>
    <source>
        <strain evidence="4 5">I1-1</strain>
    </source>
</reference>
<keyword evidence="4" id="KW-0548">Nucleotidyltransferase</keyword>
<dbReference type="FunFam" id="3.30.70.270:FF:000001">
    <property type="entry name" value="Diguanylate cyclase domain protein"/>
    <property type="match status" value="1"/>
</dbReference>
<dbReference type="NCBIfam" id="TIGR00254">
    <property type="entry name" value="GGDEF"/>
    <property type="match status" value="1"/>
</dbReference>
<dbReference type="GO" id="GO:0043709">
    <property type="term" value="P:cell adhesion involved in single-species biofilm formation"/>
    <property type="evidence" value="ECO:0007669"/>
    <property type="project" value="TreeGrafter"/>
</dbReference>
<protein>
    <recommendedName>
        <fullName evidence="1">diguanylate cyclase</fullName>
        <ecNumber evidence="1">2.7.7.65</ecNumber>
    </recommendedName>
</protein>
<keyword evidence="5" id="KW-1185">Reference proteome</keyword>
<dbReference type="EMBL" id="VJOM01000030">
    <property type="protein sequence ID" value="TSE29757.1"/>
    <property type="molecule type" value="Genomic_DNA"/>
</dbReference>
<name>A0A554X1N0_9BURK</name>
<dbReference type="AlphaFoldDB" id="A0A554X1N0"/>
<dbReference type="CDD" id="cd01949">
    <property type="entry name" value="GGDEF"/>
    <property type="match status" value="1"/>
</dbReference>
<dbReference type="STRING" id="307486.GCA_000807215_02043"/>
<evidence type="ECO:0000259" key="3">
    <source>
        <dbReference type="PROSITE" id="PS50887"/>
    </source>
</evidence>
<dbReference type="EC" id="2.7.7.65" evidence="1"/>
<comment type="catalytic activity">
    <reaction evidence="2">
        <text>2 GTP = 3',3'-c-di-GMP + 2 diphosphate</text>
        <dbReference type="Rhea" id="RHEA:24898"/>
        <dbReference type="ChEBI" id="CHEBI:33019"/>
        <dbReference type="ChEBI" id="CHEBI:37565"/>
        <dbReference type="ChEBI" id="CHEBI:58805"/>
        <dbReference type="EC" id="2.7.7.65"/>
    </reaction>
</comment>
<evidence type="ECO:0000256" key="2">
    <source>
        <dbReference type="ARBA" id="ARBA00034247"/>
    </source>
</evidence>
<dbReference type="Gene3D" id="3.30.70.270">
    <property type="match status" value="1"/>
</dbReference>
<comment type="caution">
    <text evidence="4">The sequence shown here is derived from an EMBL/GenBank/DDBJ whole genome shotgun (WGS) entry which is preliminary data.</text>
</comment>
<feature type="domain" description="GGDEF" evidence="3">
    <location>
        <begin position="195"/>
        <end position="324"/>
    </location>
</feature>
<evidence type="ECO:0000256" key="1">
    <source>
        <dbReference type="ARBA" id="ARBA00012528"/>
    </source>
</evidence>
<evidence type="ECO:0000313" key="5">
    <source>
        <dbReference type="Proteomes" id="UP000317763"/>
    </source>
</evidence>
<gene>
    <name evidence="4" type="primary">ydaM</name>
    <name evidence="4" type="ORF">Ttaiw_02185</name>
</gene>
<dbReference type="Proteomes" id="UP000317763">
    <property type="component" value="Unassembled WGS sequence"/>
</dbReference>
<dbReference type="InterPro" id="IPR043128">
    <property type="entry name" value="Rev_trsase/Diguanyl_cyclase"/>
</dbReference>
<dbReference type="GO" id="GO:1902201">
    <property type="term" value="P:negative regulation of bacterial-type flagellum-dependent cell motility"/>
    <property type="evidence" value="ECO:0007669"/>
    <property type="project" value="TreeGrafter"/>
</dbReference>
<dbReference type="GO" id="GO:0052621">
    <property type="term" value="F:diguanylate cyclase activity"/>
    <property type="evidence" value="ECO:0007669"/>
    <property type="project" value="UniProtKB-EC"/>
</dbReference>
<dbReference type="GO" id="GO:0005886">
    <property type="term" value="C:plasma membrane"/>
    <property type="evidence" value="ECO:0007669"/>
    <property type="project" value="TreeGrafter"/>
</dbReference>
<accession>A0A554X1N0</accession>
<dbReference type="InterPro" id="IPR000160">
    <property type="entry name" value="GGDEF_dom"/>
</dbReference>
<evidence type="ECO:0000313" key="4">
    <source>
        <dbReference type="EMBL" id="TSE29757.1"/>
    </source>
</evidence>
<dbReference type="RefSeq" id="WP_043701592.1">
    <property type="nucleotide sequence ID" value="NZ_CP083911.1"/>
</dbReference>
<dbReference type="SMART" id="SM00267">
    <property type="entry name" value="GGDEF"/>
    <property type="match status" value="1"/>
</dbReference>
<proteinExistence type="predicted"/>
<dbReference type="PROSITE" id="PS50887">
    <property type="entry name" value="GGDEF"/>
    <property type="match status" value="1"/>
</dbReference>
<sequence length="344" mass="38293">MRQVLQHLEHLARLTRGKDRDSLDVTLVEVLRSLLDARSVALREVLVEDGVDRLLTRGQLEEGMTAPAAPPPPDALSALPRLDADPEAAEALRARHTRVHAGPNGYRILVPVLTESGRRLLIDAVRDHEPEEYQLRVVEGMARIFENVVNLLDASERDTLTGLLNRKSFDDTFYKVTRGAALASEGRGQRRADDGTYWLAVVDVDHFKQVNDRYGHLIGDEVLLLMARLLRGSFRHDDRVYRFGGEEFVALVRAGDPAAAAAAFERLRRTVEAHPFPQVGRVTVSIGFTRLRPHDTPADAFERADRAVYLAKAQGRNTVRCFDTDIGADAAPAPRESQGDVELF</sequence>